<dbReference type="RefSeq" id="WP_259830392.1">
    <property type="nucleotide sequence ID" value="NZ_JANZQH010000007.1"/>
</dbReference>
<sequence>MAIKDLNVLDQYKRFFVDRPFTFPGDKTVNMKTAIHRVDNDFLGYFSAIENHNPEIPYIYASEMDLIYPGFLAKNHYDKNSDMIP</sequence>
<gene>
    <name evidence="1" type="ORF">NZD88_15775</name>
</gene>
<reference evidence="1" key="1">
    <citation type="submission" date="2022-08" db="EMBL/GenBank/DDBJ databases">
        <title>Chryseobacterium antibioticum,isolated from the rhizosphere soil of Pyrola in Tibet.</title>
        <authorList>
            <person name="Kan Y."/>
        </authorList>
    </citation>
    <scope>NUCLEOTIDE SEQUENCE</scope>
    <source>
        <strain evidence="1">Pc2-12</strain>
    </source>
</reference>
<dbReference type="EMBL" id="JANZQH010000007">
    <property type="protein sequence ID" value="MCT2409006.1"/>
    <property type="molecule type" value="Genomic_DNA"/>
</dbReference>
<accession>A0ABT2IK59</accession>
<name>A0ABT2IK59_9FLAO</name>
<proteinExistence type="predicted"/>
<dbReference type="Proteomes" id="UP001142057">
    <property type="component" value="Unassembled WGS sequence"/>
</dbReference>
<keyword evidence="2" id="KW-1185">Reference proteome</keyword>
<protein>
    <submittedName>
        <fullName evidence="1">Uncharacterized protein</fullName>
    </submittedName>
</protein>
<organism evidence="1 2">
    <name type="scientific">Chryseobacterium pyrolae</name>
    <dbReference type="NCBI Taxonomy" id="2987481"/>
    <lineage>
        <taxon>Bacteria</taxon>
        <taxon>Pseudomonadati</taxon>
        <taxon>Bacteroidota</taxon>
        <taxon>Flavobacteriia</taxon>
        <taxon>Flavobacteriales</taxon>
        <taxon>Weeksellaceae</taxon>
        <taxon>Chryseobacterium group</taxon>
        <taxon>Chryseobacterium</taxon>
    </lineage>
</organism>
<comment type="caution">
    <text evidence="1">The sequence shown here is derived from an EMBL/GenBank/DDBJ whole genome shotgun (WGS) entry which is preliminary data.</text>
</comment>
<evidence type="ECO:0000313" key="1">
    <source>
        <dbReference type="EMBL" id="MCT2409006.1"/>
    </source>
</evidence>
<evidence type="ECO:0000313" key="2">
    <source>
        <dbReference type="Proteomes" id="UP001142057"/>
    </source>
</evidence>